<name>A0A1Y5IG96_OSTTA</name>
<dbReference type="AlphaFoldDB" id="A0A1Y5IG96"/>
<gene>
    <name evidence="3" type="ORF">BE221DRAFT_190720</name>
</gene>
<accession>A0A1Y5IG96</accession>
<reference evidence="3" key="1">
    <citation type="submission" date="2017-04" db="EMBL/GenBank/DDBJ databases">
        <title>Population genomics of picophytoplankton unveils novel chromosome hypervariability.</title>
        <authorList>
            <consortium name="DOE Joint Genome Institute"/>
            <person name="Blanc-Mathieu R."/>
            <person name="Krasovec M."/>
            <person name="Hebrard M."/>
            <person name="Yau S."/>
            <person name="Desgranges E."/>
            <person name="Martin J."/>
            <person name="Schackwitz W."/>
            <person name="Kuo A."/>
            <person name="Salin G."/>
            <person name="Donnadieu C."/>
            <person name="Desdevises Y."/>
            <person name="Sanchez-Ferandin S."/>
            <person name="Moreau H."/>
            <person name="Rivals E."/>
            <person name="Grigoriev I.V."/>
            <person name="Grimsley N."/>
            <person name="Eyre-Walker A."/>
            <person name="Piganeau G."/>
        </authorList>
    </citation>
    <scope>NUCLEOTIDE SEQUENCE [LARGE SCALE GENOMIC DNA]</scope>
    <source>
        <strain evidence="3">RCC 1115</strain>
    </source>
</reference>
<dbReference type="SUPFAM" id="SSF51735">
    <property type="entry name" value="NAD(P)-binding Rossmann-fold domains"/>
    <property type="match status" value="1"/>
</dbReference>
<keyword evidence="2" id="KW-0520">NAD</keyword>
<evidence type="ECO:0000256" key="2">
    <source>
        <dbReference type="ARBA" id="ARBA00023027"/>
    </source>
</evidence>
<proteinExistence type="inferred from homology"/>
<dbReference type="InterPro" id="IPR036291">
    <property type="entry name" value="NAD(P)-bd_dom_sf"/>
</dbReference>
<evidence type="ECO:0000256" key="1">
    <source>
        <dbReference type="ARBA" id="ARBA00007637"/>
    </source>
</evidence>
<dbReference type="EMBL" id="KZ155778">
    <property type="protein sequence ID" value="OUS47214.1"/>
    <property type="molecule type" value="Genomic_DNA"/>
</dbReference>
<dbReference type="eggNOG" id="ENOG502QSRK">
    <property type="taxonomic scope" value="Eukaryota"/>
</dbReference>
<comment type="similarity">
    <text evidence="1">Belongs to the NAD(P)-dependent epimerase/dehydratase family.</text>
</comment>
<dbReference type="Proteomes" id="UP000195557">
    <property type="component" value="Unassembled WGS sequence"/>
</dbReference>
<dbReference type="PANTHER" id="PTHR43574">
    <property type="entry name" value="EPIMERASE-RELATED"/>
    <property type="match status" value="1"/>
</dbReference>
<organism evidence="3">
    <name type="scientific">Ostreococcus tauri</name>
    <name type="common">Marine green alga</name>
    <dbReference type="NCBI Taxonomy" id="70448"/>
    <lineage>
        <taxon>Eukaryota</taxon>
        <taxon>Viridiplantae</taxon>
        <taxon>Chlorophyta</taxon>
        <taxon>Mamiellophyceae</taxon>
        <taxon>Mamiellales</taxon>
        <taxon>Bathycoccaceae</taxon>
        <taxon>Ostreococcus</taxon>
    </lineage>
</organism>
<evidence type="ECO:0008006" key="4">
    <source>
        <dbReference type="Google" id="ProtNLM"/>
    </source>
</evidence>
<evidence type="ECO:0000313" key="3">
    <source>
        <dbReference type="EMBL" id="OUS47214.1"/>
    </source>
</evidence>
<protein>
    <recommendedName>
        <fullName evidence="4">NAD(P)-binding domain</fullName>
    </recommendedName>
</protein>
<sequence>MSHALMSARAHVTNVIQTSSRNRKRSCTSKHFPSFRAAAAASTSSAVCASFTPPGAREHDRDLLIVGPGVLGSRIARVWLEKYPGAVVVGQTNTTNAHAGLTSIGVSPRTKDFDDDEPSANRMFPYVIFSAPPSGSDDYAGEVEAALRYWNGGGAFAFTSSSAVYKNESGDACDEDSETYDLGTNPRVDRLLKAERIVLDAGGVVCRLAGLYHSDRGAHKYFIKTPSIDSRADALVNLIHYEDAADLCVAAMNNGSKSAVYLGTDGVPITRGDIARVAVESGAYGADARAPSFTKTEGPIGRVMSNDRTRTALGWAPKYVSFETFMTRVNARDAYSASEKRPVGWAPKGSAHIAT</sequence>
<dbReference type="Gene3D" id="3.40.50.720">
    <property type="entry name" value="NAD(P)-binding Rossmann-like Domain"/>
    <property type="match status" value="1"/>
</dbReference>